<sequence length="136" mass="15269">MSSQKNPDCSPPERPLVSPAAPSAESVPIIEPISGESDDDNNYWSDAESDLTSLTSSVTNYIYENGRRYHSFREGKYVLPNDDDEKDRLDLKRSRAQVMYVHKVLNSMYPSAKVIGNDLSPIQPEYVAPNAEFVIE</sequence>
<protein>
    <submittedName>
        <fullName evidence="2">Uncharacterized protein</fullName>
    </submittedName>
</protein>
<gene>
    <name evidence="2" type="ORF">UA08_04931A</name>
</gene>
<feature type="region of interest" description="Disordered" evidence="1">
    <location>
        <begin position="1"/>
        <end position="47"/>
    </location>
</feature>
<evidence type="ECO:0000256" key="1">
    <source>
        <dbReference type="SAM" id="MobiDB-lite"/>
    </source>
</evidence>
<evidence type="ECO:0000313" key="3">
    <source>
        <dbReference type="Proteomes" id="UP000214365"/>
    </source>
</evidence>
<accession>A0A225AK37</accession>
<feature type="non-terminal residue" evidence="2">
    <location>
        <position position="136"/>
    </location>
</feature>
<reference evidence="2 3" key="1">
    <citation type="submission" date="2015-06" db="EMBL/GenBank/DDBJ databases">
        <title>Talaromyces atroroseus IBT 11181 draft genome.</title>
        <authorList>
            <person name="Rasmussen K.B."/>
            <person name="Rasmussen S."/>
            <person name="Petersen B."/>
            <person name="Sicheritz-Ponten T."/>
            <person name="Mortensen U.H."/>
            <person name="Thrane U."/>
        </authorList>
    </citation>
    <scope>NUCLEOTIDE SEQUENCE [LARGE SCALE GENOMIC DNA]</scope>
    <source>
        <strain evidence="2 3">IBT 11181</strain>
    </source>
</reference>
<organism evidence="2 3">
    <name type="scientific">Talaromyces atroroseus</name>
    <dbReference type="NCBI Taxonomy" id="1441469"/>
    <lineage>
        <taxon>Eukaryota</taxon>
        <taxon>Fungi</taxon>
        <taxon>Dikarya</taxon>
        <taxon>Ascomycota</taxon>
        <taxon>Pezizomycotina</taxon>
        <taxon>Eurotiomycetes</taxon>
        <taxon>Eurotiomycetidae</taxon>
        <taxon>Eurotiales</taxon>
        <taxon>Trichocomaceae</taxon>
        <taxon>Talaromyces</taxon>
        <taxon>Talaromyces sect. Trachyspermi</taxon>
    </lineage>
</organism>
<dbReference type="RefSeq" id="XP_020119864.1">
    <property type="nucleotide sequence ID" value="XM_020267254.1"/>
</dbReference>
<evidence type="ECO:0000313" key="2">
    <source>
        <dbReference type="EMBL" id="OKL59743.1"/>
    </source>
</evidence>
<dbReference type="Proteomes" id="UP000214365">
    <property type="component" value="Unassembled WGS sequence"/>
</dbReference>
<dbReference type="InterPro" id="IPR029063">
    <property type="entry name" value="SAM-dependent_MTases_sf"/>
</dbReference>
<dbReference type="SUPFAM" id="SSF53335">
    <property type="entry name" value="S-adenosyl-L-methionine-dependent methyltransferases"/>
    <property type="match status" value="1"/>
</dbReference>
<dbReference type="OrthoDB" id="2013972at2759"/>
<proteinExistence type="predicted"/>
<dbReference type="GeneID" id="31004686"/>
<dbReference type="EMBL" id="LFMY01000006">
    <property type="protein sequence ID" value="OKL59743.1"/>
    <property type="molecule type" value="Genomic_DNA"/>
</dbReference>
<name>A0A225AK37_TALAT</name>
<dbReference type="AlphaFoldDB" id="A0A225AK37"/>
<dbReference type="STRING" id="1441469.A0A225AK37"/>
<keyword evidence="3" id="KW-1185">Reference proteome</keyword>
<comment type="caution">
    <text evidence="2">The sequence shown here is derived from an EMBL/GenBank/DDBJ whole genome shotgun (WGS) entry which is preliminary data.</text>
</comment>